<dbReference type="GO" id="GO:0003676">
    <property type="term" value="F:nucleic acid binding"/>
    <property type="evidence" value="ECO:0007669"/>
    <property type="project" value="InterPro"/>
</dbReference>
<feature type="domain" description="Integrase catalytic" evidence="2">
    <location>
        <begin position="342"/>
        <end position="516"/>
    </location>
</feature>
<evidence type="ECO:0000256" key="1">
    <source>
        <dbReference type="SAM" id="MobiDB-lite"/>
    </source>
</evidence>
<sequence>MSFHVDEELLRSCLRSAHPDSAITVRHFEDGQYAVEPGTNYSSEIIRVRVEYECDGRQLRQCLVFKVPFLNAHYEFLNELGFYDKETYMYAEVLPRMSTMLRSAVVPRHYFTTDTHVLALEDLGAQGYYLQSEAAFDYEHCACTLRALAMFQAASAKLHLEDDQLLAPASHEAIYTAEITRKSMRACYPVLLDVLRMEHISPATLENFAAYEQRINDNDICQLADGRRNFNVLNHGDLKTNNIMFKKDDSGLPVDVKLLDYQTCRWNSPVLDLIFFNMATMDYAVYEKRYDELLDDFLATFNETLNRLDCADCAYNREDYEADMEACKLFKVFDDLPESRVVANAPFAVTGVDFAGPFNCKPMITRFKVYAAVFVYFAPKALHIEVAYGLSTEAFLAVFQWFITQRGLPHTDWFDNDTNFCGTASHLSFAKPKIRDFVADKGISWRFNPQRAPHPGGLREATVKSAKHHMHQTIGEQVLNFERFTTYFAGIEDILNSRPLVAKTGRNYLNQLQQRTKWETPTTNLVVNDMVLLRKDLCPPAQWKVARVRKVMPDRGGYVRTVKCARPSSAKKMSFHVDEELLRSCLRSAHPESAITVRHYEDGQYIVEPGTNYTSEIVQARVEYECDGRQLRQCLVFKVPFLNAHYEFLNELGFYDKETYMYAEVLPRMSTMLRSAVVPRHYFTTDTHVLALEDLGAQGYYLQSEAAFDYEHCACTLRALAMFQAASAKLHLEDDQLLAPASHEAIYTAEITRKSMRACYPVLLDVLRMEHISPATLENFAAYEQRINDNDICQLADGRRNFNVLNHGDLKTNNIMFKKDDSGLPVDVKLLDYQTCRWNSPVLDLIFFNMATMDYAVYEKRYDELLDDFLATFNETLNRLDCADCAYNREDYEADMEACKLFKHGKKKKISRIKLQSNSETSFSSRNARQRSLEKHEDEPIETSQPSPIREHHKPYPLSTINNDSWNNRRDNVAREKTRYKYDPLKFITQSADRFEFRFRFSRFFPIAFRCARPSSTKQMSFQVDEELLRSCLQSAHPGSAITVRNYGDGLNKVVPGTNYTSEIVHARVEYECDGRQLRQSLVFKIPFLNAHFEFMNELGFYDKETYMYAKVLPRMRTVLRSAVVPRHFHTTDTQVLALEDLNAAGYYLLRQAALDYEHCACTLRAVAKFHAASAKLHLEDEHLLVPASHEGIYVDDIRRKTMRACYPVLLDVLRMEHTSPAALANFAAYEQRISADDFCRLTGGQRNFNVLNHGDLKTNNMMFKKDDHGQPVDIKLVDYQTCCWNSPVLDLIFFNMATMDYAVYEKRYDELLGDYLATLNETLSELGCADCAYTRENYEADMEACKLFQASKGQWFYNNEHYAPFL</sequence>
<dbReference type="PANTHER" id="PTHR11012:SF56">
    <property type="entry name" value="CHK KINASE-LIKE DOMAIN-CONTAINING PROTEIN-RELATED"/>
    <property type="match status" value="1"/>
</dbReference>
<dbReference type="PROSITE" id="PS50994">
    <property type="entry name" value="INTEGRASE"/>
    <property type="match status" value="1"/>
</dbReference>
<feature type="compositionally biased region" description="Polar residues" evidence="1">
    <location>
        <begin position="916"/>
        <end position="927"/>
    </location>
</feature>
<dbReference type="GO" id="GO:0015074">
    <property type="term" value="P:DNA integration"/>
    <property type="evidence" value="ECO:0007669"/>
    <property type="project" value="InterPro"/>
</dbReference>
<proteinExistence type="predicted"/>
<protein>
    <recommendedName>
        <fullName evidence="2">Integrase catalytic domain-containing protein</fullName>
    </recommendedName>
</protein>
<gene>
    <name evidence="3" type="ORF">V9T40_014743</name>
</gene>
<accession>A0AAN9T4G6</accession>
<dbReference type="Gene3D" id="3.30.420.10">
    <property type="entry name" value="Ribonuclease H-like superfamily/Ribonuclease H"/>
    <property type="match status" value="1"/>
</dbReference>
<dbReference type="Proteomes" id="UP001367676">
    <property type="component" value="Unassembled WGS sequence"/>
</dbReference>
<dbReference type="InterPro" id="IPR040676">
    <property type="entry name" value="DUF5641"/>
</dbReference>
<dbReference type="InterPro" id="IPR012337">
    <property type="entry name" value="RNaseH-like_sf"/>
</dbReference>
<dbReference type="InterPro" id="IPR015897">
    <property type="entry name" value="CHK_kinase-like"/>
</dbReference>
<evidence type="ECO:0000313" key="3">
    <source>
        <dbReference type="EMBL" id="KAK7571139.1"/>
    </source>
</evidence>
<dbReference type="InterPro" id="IPR004119">
    <property type="entry name" value="EcKL"/>
</dbReference>
<evidence type="ECO:0000313" key="4">
    <source>
        <dbReference type="Proteomes" id="UP001367676"/>
    </source>
</evidence>
<dbReference type="EMBL" id="JBBCAQ010000041">
    <property type="protein sequence ID" value="KAK7571139.1"/>
    <property type="molecule type" value="Genomic_DNA"/>
</dbReference>
<organism evidence="3 4">
    <name type="scientific">Parthenolecanium corni</name>
    <dbReference type="NCBI Taxonomy" id="536013"/>
    <lineage>
        <taxon>Eukaryota</taxon>
        <taxon>Metazoa</taxon>
        <taxon>Ecdysozoa</taxon>
        <taxon>Arthropoda</taxon>
        <taxon>Hexapoda</taxon>
        <taxon>Insecta</taxon>
        <taxon>Pterygota</taxon>
        <taxon>Neoptera</taxon>
        <taxon>Paraneoptera</taxon>
        <taxon>Hemiptera</taxon>
        <taxon>Sternorrhyncha</taxon>
        <taxon>Coccoidea</taxon>
        <taxon>Coccidae</taxon>
        <taxon>Parthenolecanium</taxon>
    </lineage>
</organism>
<dbReference type="InterPro" id="IPR001584">
    <property type="entry name" value="Integrase_cat-core"/>
</dbReference>
<evidence type="ECO:0000259" key="2">
    <source>
        <dbReference type="PROSITE" id="PS50994"/>
    </source>
</evidence>
<comment type="caution">
    <text evidence="3">The sequence shown here is derived from an EMBL/GenBank/DDBJ whole genome shotgun (WGS) entry which is preliminary data.</text>
</comment>
<dbReference type="Gene3D" id="3.90.1200.10">
    <property type="match status" value="3"/>
</dbReference>
<dbReference type="Pfam" id="PF02958">
    <property type="entry name" value="EcKL"/>
    <property type="match status" value="3"/>
</dbReference>
<reference evidence="3 4" key="1">
    <citation type="submission" date="2024-03" db="EMBL/GenBank/DDBJ databases">
        <title>Adaptation during the transition from Ophiocordyceps entomopathogen to insect associate is accompanied by gene loss and intensified selection.</title>
        <authorList>
            <person name="Ward C.M."/>
            <person name="Onetto C.A."/>
            <person name="Borneman A.R."/>
        </authorList>
    </citation>
    <scope>NUCLEOTIDE SEQUENCE [LARGE SCALE GENOMIC DNA]</scope>
    <source>
        <strain evidence="3">AWRI1</strain>
        <tissue evidence="3">Single Adult Female</tissue>
    </source>
</reference>
<dbReference type="InterPro" id="IPR036397">
    <property type="entry name" value="RNaseH_sf"/>
</dbReference>
<feature type="region of interest" description="Disordered" evidence="1">
    <location>
        <begin position="916"/>
        <end position="969"/>
    </location>
</feature>
<dbReference type="PANTHER" id="PTHR11012">
    <property type="entry name" value="PROTEIN KINASE-LIKE DOMAIN-CONTAINING"/>
    <property type="match status" value="1"/>
</dbReference>
<dbReference type="SMART" id="SM00587">
    <property type="entry name" value="CHK"/>
    <property type="match status" value="3"/>
</dbReference>
<name>A0AAN9T4G6_9HEMI</name>
<dbReference type="SUPFAM" id="SSF53098">
    <property type="entry name" value="Ribonuclease H-like"/>
    <property type="match status" value="1"/>
</dbReference>
<dbReference type="InterPro" id="IPR011009">
    <property type="entry name" value="Kinase-like_dom_sf"/>
</dbReference>
<dbReference type="SUPFAM" id="SSF56112">
    <property type="entry name" value="Protein kinase-like (PK-like)"/>
    <property type="match status" value="3"/>
</dbReference>
<keyword evidence="4" id="KW-1185">Reference proteome</keyword>
<dbReference type="Pfam" id="PF18701">
    <property type="entry name" value="DUF5641"/>
    <property type="match status" value="1"/>
</dbReference>